<dbReference type="InterPro" id="IPR039739">
    <property type="entry name" value="MAG2/RNF10"/>
</dbReference>
<feature type="compositionally biased region" description="Basic and acidic residues" evidence="7">
    <location>
        <begin position="540"/>
        <end position="551"/>
    </location>
</feature>
<feature type="compositionally biased region" description="Basic and acidic residues" evidence="7">
    <location>
        <begin position="608"/>
        <end position="618"/>
    </location>
</feature>
<dbReference type="GO" id="GO:0008270">
    <property type="term" value="F:zinc ion binding"/>
    <property type="evidence" value="ECO:0007669"/>
    <property type="project" value="UniProtKB-KW"/>
</dbReference>
<dbReference type="InterPro" id="IPR001841">
    <property type="entry name" value="Znf_RING"/>
</dbReference>
<dbReference type="EMBL" id="GL883119">
    <property type="protein sequence ID" value="EGG04371.1"/>
    <property type="molecule type" value="Genomic_DNA"/>
</dbReference>
<name>F4RTC1_MELLP</name>
<evidence type="ECO:0000256" key="7">
    <source>
        <dbReference type="SAM" id="MobiDB-lite"/>
    </source>
</evidence>
<comment type="subcellular location">
    <subcellularLocation>
        <location evidence="1">Cytoplasm</location>
    </subcellularLocation>
</comment>
<sequence>MTTKSVQSNNNNTSPKPQTISNRQSQHERRLADRSLNHLLGFTLPPRSSPLTSLPARRSVKRHASNHPFYDKDRFVHAQYRFILKPTGDYTAHFADPDIRFHWPDILQVIVHVSRPDHSTHEENESSGLSKLACPICLSPTTAARITKCGHVFCYSCLLHYLELSEEKKGEGRKCPVCTDPVMKKDLKSVKWLNFDSEQTHIRFRLMERPTFSTLALPRSSTWPSSAIEPLQSPWHFTPDALTHAKFMVAAPDYMNNELNNDLEELQTELATLVTWSASDTQADLGVVFVRAADAKVREQIVKVGLLKTTAVMTSRKKALRQISSVVDQQENLDKERLSRAEDSISGFVSTTDEDEEGVVEPYDPTDPISNRPSPTLTRKNVNPPEASPPPYRFYQAASGQHVYLAPLDIRILLARFGSYDDFPNELALEVESSNEGRMTDSLRKRCKYLSHLPTGTSVRIVETKIDEYLKADDTCLGAALRRRRMRRKEQLRKEERARLKSEVQQASHPQTLDLGEENNSSLGELEELLFPEFNADEHDFSSENSMRRGEVEDEQVSPQGEGILKLNEIPSGSRTVWGTRIVRSTMITDESNEDHDHDAWAAVLKGVKDEEDREDQKNNSNKKKKKKGRVVINISGGYGGRGG</sequence>
<dbReference type="Proteomes" id="UP000001072">
    <property type="component" value="Unassembled WGS sequence"/>
</dbReference>
<dbReference type="SUPFAM" id="SSF57850">
    <property type="entry name" value="RING/U-box"/>
    <property type="match status" value="1"/>
</dbReference>
<proteinExistence type="predicted"/>
<dbReference type="KEGG" id="mlr:MELLADRAFT_117104"/>
<dbReference type="PROSITE" id="PS00518">
    <property type="entry name" value="ZF_RING_1"/>
    <property type="match status" value="1"/>
</dbReference>
<dbReference type="GeneID" id="18925947"/>
<keyword evidence="5" id="KW-0862">Zinc</keyword>
<evidence type="ECO:0000313" key="10">
    <source>
        <dbReference type="Proteomes" id="UP000001072"/>
    </source>
</evidence>
<dbReference type="GO" id="GO:0005737">
    <property type="term" value="C:cytoplasm"/>
    <property type="evidence" value="ECO:0007669"/>
    <property type="project" value="UniProtKB-SubCell"/>
</dbReference>
<feature type="compositionally biased region" description="Basic residues" evidence="7">
    <location>
        <begin position="621"/>
        <end position="630"/>
    </location>
</feature>
<keyword evidence="3" id="KW-0479">Metal-binding</keyword>
<feature type="compositionally biased region" description="Polar residues" evidence="7">
    <location>
        <begin position="1"/>
        <end position="24"/>
    </location>
</feature>
<dbReference type="CDD" id="cd16536">
    <property type="entry name" value="RING-HC_RNF10"/>
    <property type="match status" value="1"/>
</dbReference>
<dbReference type="InterPro" id="IPR017907">
    <property type="entry name" value="Znf_RING_CS"/>
</dbReference>
<dbReference type="InParanoid" id="F4RTC1"/>
<dbReference type="FunCoup" id="F4RTC1">
    <property type="interactions" value="287"/>
</dbReference>
<dbReference type="AlphaFoldDB" id="F4RTC1"/>
<feature type="region of interest" description="Disordered" evidence="7">
    <location>
        <begin position="608"/>
        <end position="644"/>
    </location>
</feature>
<evidence type="ECO:0000256" key="2">
    <source>
        <dbReference type="ARBA" id="ARBA00022490"/>
    </source>
</evidence>
<dbReference type="eggNOG" id="KOG2164">
    <property type="taxonomic scope" value="Eukaryota"/>
</dbReference>
<dbReference type="RefSeq" id="XP_007412500.1">
    <property type="nucleotide sequence ID" value="XM_007412438.1"/>
</dbReference>
<feature type="region of interest" description="Disordered" evidence="7">
    <location>
        <begin position="1"/>
        <end position="28"/>
    </location>
</feature>
<dbReference type="GO" id="GO:0045944">
    <property type="term" value="P:positive regulation of transcription by RNA polymerase II"/>
    <property type="evidence" value="ECO:0007669"/>
    <property type="project" value="TreeGrafter"/>
</dbReference>
<dbReference type="HOGENOM" id="CLU_011811_1_0_1"/>
<dbReference type="InterPro" id="IPR018957">
    <property type="entry name" value="Znf_C3HC4_RING-type"/>
</dbReference>
<reference evidence="10" key="1">
    <citation type="journal article" date="2011" name="Proc. Natl. Acad. Sci. U.S.A.">
        <title>Obligate biotrophy features unraveled by the genomic analysis of rust fungi.</title>
        <authorList>
            <person name="Duplessis S."/>
            <person name="Cuomo C.A."/>
            <person name="Lin Y.-C."/>
            <person name="Aerts A."/>
            <person name="Tisserant E."/>
            <person name="Veneault-Fourrey C."/>
            <person name="Joly D.L."/>
            <person name="Hacquard S."/>
            <person name="Amselem J."/>
            <person name="Cantarel B.L."/>
            <person name="Chiu R."/>
            <person name="Coutinho P.M."/>
            <person name="Feau N."/>
            <person name="Field M."/>
            <person name="Frey P."/>
            <person name="Gelhaye E."/>
            <person name="Goldberg J."/>
            <person name="Grabherr M.G."/>
            <person name="Kodira C.D."/>
            <person name="Kohler A."/>
            <person name="Kuees U."/>
            <person name="Lindquist E.A."/>
            <person name="Lucas S.M."/>
            <person name="Mago R."/>
            <person name="Mauceli E."/>
            <person name="Morin E."/>
            <person name="Murat C."/>
            <person name="Pangilinan J.L."/>
            <person name="Park R."/>
            <person name="Pearson M."/>
            <person name="Quesneville H."/>
            <person name="Rouhier N."/>
            <person name="Sakthikumar S."/>
            <person name="Salamov A.A."/>
            <person name="Schmutz J."/>
            <person name="Selles B."/>
            <person name="Shapiro H."/>
            <person name="Tanguay P."/>
            <person name="Tuskan G.A."/>
            <person name="Henrissat B."/>
            <person name="Van de Peer Y."/>
            <person name="Rouze P."/>
            <person name="Ellis J.G."/>
            <person name="Dodds P.N."/>
            <person name="Schein J.E."/>
            <person name="Zhong S."/>
            <person name="Hamelin R.C."/>
            <person name="Grigoriev I.V."/>
            <person name="Szabo L.J."/>
            <person name="Martin F."/>
        </authorList>
    </citation>
    <scope>NUCLEOTIDE SEQUENCE [LARGE SCALE GENOMIC DNA]</scope>
    <source>
        <strain evidence="10">98AG31 / pathotype 3-4-7</strain>
    </source>
</reference>
<keyword evidence="4 6" id="KW-0863">Zinc-finger</keyword>
<protein>
    <recommendedName>
        <fullName evidence="8">RING-type domain-containing protein</fullName>
    </recommendedName>
</protein>
<feature type="compositionally biased region" description="Polar residues" evidence="7">
    <location>
        <begin position="368"/>
        <end position="381"/>
    </location>
</feature>
<feature type="region of interest" description="Disordered" evidence="7">
    <location>
        <begin position="540"/>
        <end position="559"/>
    </location>
</feature>
<dbReference type="SMART" id="SM00184">
    <property type="entry name" value="RING"/>
    <property type="match status" value="1"/>
</dbReference>
<dbReference type="Gene3D" id="3.30.40.10">
    <property type="entry name" value="Zinc/RING finger domain, C3HC4 (zinc finger)"/>
    <property type="match status" value="1"/>
</dbReference>
<evidence type="ECO:0000256" key="6">
    <source>
        <dbReference type="PROSITE-ProRule" id="PRU00175"/>
    </source>
</evidence>
<dbReference type="OrthoDB" id="302966at2759"/>
<accession>F4RTC1</accession>
<feature type="domain" description="RING-type" evidence="8">
    <location>
        <begin position="134"/>
        <end position="179"/>
    </location>
</feature>
<evidence type="ECO:0000313" key="9">
    <source>
        <dbReference type="EMBL" id="EGG04371.1"/>
    </source>
</evidence>
<organism evidence="10">
    <name type="scientific">Melampsora larici-populina (strain 98AG31 / pathotype 3-4-7)</name>
    <name type="common">Poplar leaf rust fungus</name>
    <dbReference type="NCBI Taxonomy" id="747676"/>
    <lineage>
        <taxon>Eukaryota</taxon>
        <taxon>Fungi</taxon>
        <taxon>Dikarya</taxon>
        <taxon>Basidiomycota</taxon>
        <taxon>Pucciniomycotina</taxon>
        <taxon>Pucciniomycetes</taxon>
        <taxon>Pucciniales</taxon>
        <taxon>Melampsoraceae</taxon>
        <taxon>Melampsora</taxon>
    </lineage>
</organism>
<evidence type="ECO:0000259" key="8">
    <source>
        <dbReference type="PROSITE" id="PS50089"/>
    </source>
</evidence>
<dbReference type="PANTHER" id="PTHR12983:SF9">
    <property type="entry name" value="E3 UBIQUITIN-PROTEIN LIGASE RNF10"/>
    <property type="match status" value="1"/>
</dbReference>
<gene>
    <name evidence="9" type="ORF">MELLADRAFT_117104</name>
</gene>
<evidence type="ECO:0000256" key="1">
    <source>
        <dbReference type="ARBA" id="ARBA00004496"/>
    </source>
</evidence>
<evidence type="ECO:0000256" key="3">
    <source>
        <dbReference type="ARBA" id="ARBA00022723"/>
    </source>
</evidence>
<feature type="compositionally biased region" description="Basic and acidic residues" evidence="7">
    <location>
        <begin position="332"/>
        <end position="343"/>
    </location>
</feature>
<dbReference type="PROSITE" id="PS50089">
    <property type="entry name" value="ZF_RING_2"/>
    <property type="match status" value="1"/>
</dbReference>
<dbReference type="Pfam" id="PF00097">
    <property type="entry name" value="zf-C3HC4"/>
    <property type="match status" value="1"/>
</dbReference>
<dbReference type="VEuPathDB" id="FungiDB:MELLADRAFT_117104"/>
<dbReference type="InterPro" id="IPR013083">
    <property type="entry name" value="Znf_RING/FYVE/PHD"/>
</dbReference>
<keyword evidence="2" id="KW-0963">Cytoplasm</keyword>
<evidence type="ECO:0000256" key="5">
    <source>
        <dbReference type="ARBA" id="ARBA00022833"/>
    </source>
</evidence>
<dbReference type="GO" id="GO:0000976">
    <property type="term" value="F:transcription cis-regulatory region binding"/>
    <property type="evidence" value="ECO:0007669"/>
    <property type="project" value="TreeGrafter"/>
</dbReference>
<feature type="compositionally biased region" description="Basic and acidic residues" evidence="7">
    <location>
        <begin position="492"/>
        <end position="502"/>
    </location>
</feature>
<evidence type="ECO:0000256" key="4">
    <source>
        <dbReference type="ARBA" id="ARBA00022771"/>
    </source>
</evidence>
<dbReference type="PANTHER" id="PTHR12983">
    <property type="entry name" value="RING FINGER 10 FAMILY MEMBER"/>
    <property type="match status" value="1"/>
</dbReference>
<feature type="region of interest" description="Disordered" evidence="7">
    <location>
        <begin position="487"/>
        <end position="518"/>
    </location>
</feature>
<feature type="region of interest" description="Disordered" evidence="7">
    <location>
        <begin position="331"/>
        <end position="387"/>
    </location>
</feature>
<keyword evidence="10" id="KW-1185">Reference proteome</keyword>